<dbReference type="GO" id="GO:0006396">
    <property type="term" value="P:RNA processing"/>
    <property type="evidence" value="ECO:0007669"/>
    <property type="project" value="InterPro"/>
</dbReference>
<reference evidence="6" key="2">
    <citation type="journal article" date="2012" name="PLoS ONE">
        <title>A Deeply Branching Thermophilic Bacterium with an Ancient Acetyl-CoA Pathway Dominates a Subsurface Ecosystem.</title>
        <authorList>
            <person name="Takami H."/>
            <person name="Noguchi H."/>
            <person name="Takaki Y."/>
            <person name="Uchiyama I."/>
            <person name="Toyoda A."/>
            <person name="Nishi S."/>
            <person name="Chee G.-J."/>
            <person name="Arai W."/>
            <person name="Nunoura T."/>
            <person name="Itoh T."/>
            <person name="Hattori M."/>
            <person name="Takai K."/>
        </authorList>
    </citation>
    <scope>NUCLEOTIDE SEQUENCE</scope>
</reference>
<evidence type="ECO:0000256" key="4">
    <source>
        <dbReference type="SAM" id="MobiDB-lite"/>
    </source>
</evidence>
<dbReference type="GO" id="GO:0008173">
    <property type="term" value="F:RNA methyltransferase activity"/>
    <property type="evidence" value="ECO:0007669"/>
    <property type="project" value="InterPro"/>
</dbReference>
<dbReference type="Gene3D" id="3.30.1330.30">
    <property type="match status" value="1"/>
</dbReference>
<evidence type="ECO:0000256" key="1">
    <source>
        <dbReference type="ARBA" id="ARBA00007228"/>
    </source>
</evidence>
<keyword evidence="3 6" id="KW-0808">Transferase</keyword>
<feature type="domain" description="RNA 2-O ribose methyltransferase substrate binding" evidence="5">
    <location>
        <begin position="4"/>
        <end position="79"/>
    </location>
</feature>
<dbReference type="FunFam" id="3.40.1280.10:FF:000008">
    <property type="entry name" value="Group 3 RNA methyltransferase TrmH"/>
    <property type="match status" value="1"/>
</dbReference>
<dbReference type="Pfam" id="PF00588">
    <property type="entry name" value="SpoU_methylase"/>
    <property type="match status" value="1"/>
</dbReference>
<evidence type="ECO:0000256" key="2">
    <source>
        <dbReference type="ARBA" id="ARBA00022603"/>
    </source>
</evidence>
<protein>
    <submittedName>
        <fullName evidence="6">RNA methyltransferase, TrmH family</fullName>
    </submittedName>
</protein>
<dbReference type="Pfam" id="PF08032">
    <property type="entry name" value="SpoU_sub_bind"/>
    <property type="match status" value="1"/>
</dbReference>
<dbReference type="InterPro" id="IPR001537">
    <property type="entry name" value="SpoU_MeTrfase"/>
</dbReference>
<dbReference type="InterPro" id="IPR029064">
    <property type="entry name" value="Ribosomal_eL30-like_sf"/>
</dbReference>
<feature type="compositionally biased region" description="Basic and acidic residues" evidence="4">
    <location>
        <begin position="247"/>
        <end position="261"/>
    </location>
</feature>
<dbReference type="PANTHER" id="PTHR46429:SF1">
    <property type="entry name" value="23S RRNA (GUANOSINE-2'-O-)-METHYLTRANSFERASE RLMB"/>
    <property type="match status" value="1"/>
</dbReference>
<evidence type="ECO:0000256" key="3">
    <source>
        <dbReference type="ARBA" id="ARBA00022679"/>
    </source>
</evidence>
<dbReference type="InterPro" id="IPR004441">
    <property type="entry name" value="rRNA_MeTrfase_TrmH"/>
</dbReference>
<dbReference type="InterPro" id="IPR029028">
    <property type="entry name" value="Alpha/beta_knot_MTases"/>
</dbReference>
<gene>
    <name evidence="6" type="ORF">HGMM_F40G09C13</name>
</gene>
<evidence type="ECO:0000313" key="6">
    <source>
        <dbReference type="EMBL" id="BAL56566.1"/>
    </source>
</evidence>
<feature type="region of interest" description="Disordered" evidence="4">
    <location>
        <begin position="247"/>
        <end position="267"/>
    </location>
</feature>
<dbReference type="CDD" id="cd18103">
    <property type="entry name" value="SpoU-like_RlmB"/>
    <property type="match status" value="1"/>
</dbReference>
<proteinExistence type="inferred from homology"/>
<evidence type="ECO:0000259" key="5">
    <source>
        <dbReference type="SMART" id="SM00967"/>
    </source>
</evidence>
<dbReference type="SUPFAM" id="SSF75217">
    <property type="entry name" value="alpha/beta knot"/>
    <property type="match status" value="1"/>
</dbReference>
<organism evidence="6">
    <name type="scientific">uncultured Chloroflexota bacterium</name>
    <dbReference type="NCBI Taxonomy" id="166587"/>
    <lineage>
        <taxon>Bacteria</taxon>
        <taxon>Bacillati</taxon>
        <taxon>Chloroflexota</taxon>
        <taxon>environmental samples</taxon>
    </lineage>
</organism>
<dbReference type="GO" id="GO:0005829">
    <property type="term" value="C:cytosol"/>
    <property type="evidence" value="ECO:0007669"/>
    <property type="project" value="TreeGrafter"/>
</dbReference>
<dbReference type="PANTHER" id="PTHR46429">
    <property type="entry name" value="23S RRNA (GUANOSINE-2'-O-)-METHYLTRANSFERASE RLMB"/>
    <property type="match status" value="1"/>
</dbReference>
<dbReference type="NCBIfam" id="TIGR00186">
    <property type="entry name" value="rRNA_methyl_3"/>
    <property type="match status" value="1"/>
</dbReference>
<accession>H5SK80</accession>
<dbReference type="EMBL" id="AP011752">
    <property type="protein sequence ID" value="BAL56566.1"/>
    <property type="molecule type" value="Genomic_DNA"/>
</dbReference>
<dbReference type="AlphaFoldDB" id="H5SK80"/>
<dbReference type="Gene3D" id="3.40.1280.10">
    <property type="match status" value="1"/>
</dbReference>
<dbReference type="SUPFAM" id="SSF55315">
    <property type="entry name" value="L30e-like"/>
    <property type="match status" value="1"/>
</dbReference>
<dbReference type="InterPro" id="IPR029026">
    <property type="entry name" value="tRNA_m1G_MTases_N"/>
</dbReference>
<comment type="similarity">
    <text evidence="1">Belongs to the class IV-like SAM-binding methyltransferase superfamily. RNA methyltransferase TrmH family.</text>
</comment>
<sequence length="267" mass="29218">MKEFIYSRNAVYETLRAGRRQVFKILLAEGAQEKGRLSQILKMAGERKIPVQRVQKAQLERLHPTHQGVVAEVSRYPYASIEEILRRAERQGEAPFVLLLDSLQDPQNFGSLLRTAEVSGVHGVILPLAHAVEVTPAVVNASSGASEHLLIARHNLAQAIQRLKEAGLWIIGLEHSPKAQPPEALQLDGALGLVVGSEGEGLRPLVRASCDFLLKLPMRGQIESLNAAVAGSIALYLAFLARQTAKEKGHADHPREPDHLGKTQPHP</sequence>
<keyword evidence="2 6" id="KW-0489">Methyltransferase</keyword>
<name>H5SK80_9CHLR</name>
<dbReference type="SMART" id="SM00967">
    <property type="entry name" value="SpoU_sub_bind"/>
    <property type="match status" value="1"/>
</dbReference>
<dbReference type="GO" id="GO:0003723">
    <property type="term" value="F:RNA binding"/>
    <property type="evidence" value="ECO:0007669"/>
    <property type="project" value="InterPro"/>
</dbReference>
<dbReference type="InterPro" id="IPR013123">
    <property type="entry name" value="SpoU_subst-bd"/>
</dbReference>
<reference evidence="6" key="1">
    <citation type="journal article" date="2005" name="Environ. Microbiol.">
        <title>Genetic and functional properties of uncultivated thermophilic crenarchaeotes from a subsurface gold mine as revealed by analysis of genome fragments.</title>
        <authorList>
            <person name="Nunoura T."/>
            <person name="Hirayama H."/>
            <person name="Takami H."/>
            <person name="Oida H."/>
            <person name="Nishi S."/>
            <person name="Shimamura S."/>
            <person name="Suzuki Y."/>
            <person name="Inagaki F."/>
            <person name="Takai K."/>
            <person name="Nealson K.H."/>
            <person name="Horikoshi K."/>
        </authorList>
    </citation>
    <scope>NUCLEOTIDE SEQUENCE</scope>
</reference>
<dbReference type="GO" id="GO:0032259">
    <property type="term" value="P:methylation"/>
    <property type="evidence" value="ECO:0007669"/>
    <property type="project" value="UniProtKB-KW"/>
</dbReference>